<feature type="transmembrane region" description="Helical" evidence="1">
    <location>
        <begin position="238"/>
        <end position="257"/>
    </location>
</feature>
<dbReference type="Proteomes" id="UP000069015">
    <property type="component" value="Chromosome 2"/>
</dbReference>
<dbReference type="RefSeq" id="WP_058798632.1">
    <property type="nucleotide sequence ID" value="NZ_CP013612.1"/>
</dbReference>
<keyword evidence="1" id="KW-0472">Membrane</keyword>
<gene>
    <name evidence="2" type="ORF">AT705_22880</name>
</gene>
<name>A0A0U2ZDA2_9GAMM</name>
<feature type="transmembrane region" description="Helical" evidence="1">
    <location>
        <begin position="337"/>
        <end position="354"/>
    </location>
</feature>
<feature type="transmembrane region" description="Helical" evidence="1">
    <location>
        <begin position="78"/>
        <end position="102"/>
    </location>
</feature>
<evidence type="ECO:0000313" key="3">
    <source>
        <dbReference type="Proteomes" id="UP000069015"/>
    </source>
</evidence>
<proteinExistence type="predicted"/>
<feature type="transmembrane region" description="Helical" evidence="1">
    <location>
        <begin position="264"/>
        <end position="286"/>
    </location>
</feature>
<feature type="transmembrane region" description="Helical" evidence="1">
    <location>
        <begin position="114"/>
        <end position="135"/>
    </location>
</feature>
<accession>A0A0U2ZDA2</accession>
<keyword evidence="1" id="KW-0812">Transmembrane</keyword>
<feature type="transmembrane region" description="Helical" evidence="1">
    <location>
        <begin position="185"/>
        <end position="202"/>
    </location>
</feature>
<dbReference type="KEGG" id="prr:AT705_22880"/>
<dbReference type="EMBL" id="CP013612">
    <property type="protein sequence ID" value="ALU45777.1"/>
    <property type="molecule type" value="Genomic_DNA"/>
</dbReference>
<feature type="transmembrane region" description="Helical" evidence="1">
    <location>
        <begin position="155"/>
        <end position="173"/>
    </location>
</feature>
<protein>
    <submittedName>
        <fullName evidence="2">Choline transporter</fullName>
    </submittedName>
</protein>
<evidence type="ECO:0000313" key="2">
    <source>
        <dbReference type="EMBL" id="ALU45777.1"/>
    </source>
</evidence>
<sequence length="405" mass="45926">MTVWLSAGIVFTLVAIAFILLKWGNLRCVGVTPVKTFTFIAILFTSGLDVGLIMFPLTEFASYADIKASPEYAFANPLAIEFGFWGFLIWGFYFLTCFYFCVIEPKVKFFEIPWVKFINNVVIIGTCAFTAYLLLTNLPWYMPSVGDGESIIPTFYLIVFAAICFAVYSSTSLKYVRILSISTTWMFLALIAFMWASAFVFGDSEMNAFTNNIALLGDYFSNINEFVLPLNDYHEFYLFWWFAWSIMIGQFTSRFVGGLKTYQVLAAMLVFPSIPIAVWFGVLYHYHEAGINTAGIKNLAMVIVGVIFVINSLDSLVRLYTDNLGLTVKKLGKRNYILFNIAALSLLTLLFKLNFLQIQWVGALVIALFFGCFSYICYSKFKTVANITRSPKENTIDFSRIETVN</sequence>
<feature type="transmembrane region" description="Helical" evidence="1">
    <location>
        <begin position="298"/>
        <end position="317"/>
    </location>
</feature>
<organism evidence="2 3">
    <name type="scientific">Pseudoalteromonas rubra</name>
    <dbReference type="NCBI Taxonomy" id="43658"/>
    <lineage>
        <taxon>Bacteria</taxon>
        <taxon>Pseudomonadati</taxon>
        <taxon>Pseudomonadota</taxon>
        <taxon>Gammaproteobacteria</taxon>
        <taxon>Alteromonadales</taxon>
        <taxon>Pseudoalteromonadaceae</taxon>
        <taxon>Pseudoalteromonas</taxon>
    </lineage>
</organism>
<dbReference type="AlphaFoldDB" id="A0A0U2ZDA2"/>
<evidence type="ECO:0000256" key="1">
    <source>
        <dbReference type="SAM" id="Phobius"/>
    </source>
</evidence>
<feature type="transmembrane region" description="Helical" evidence="1">
    <location>
        <begin position="360"/>
        <end position="378"/>
    </location>
</feature>
<feature type="transmembrane region" description="Helical" evidence="1">
    <location>
        <begin position="36"/>
        <end position="58"/>
    </location>
</feature>
<reference evidence="2 3" key="1">
    <citation type="submission" date="2015-12" db="EMBL/GenBank/DDBJ databases">
        <title>Complete genome sequence of Pseudoalteromonas rubra SCSIO 6842, harboring a conjugative plasmid.</title>
        <authorList>
            <person name="Li B."/>
            <person name="Wang X."/>
        </authorList>
    </citation>
    <scope>NUCLEOTIDE SEQUENCE [LARGE SCALE GENOMIC DNA]</scope>
    <source>
        <strain evidence="2 3">SCSIO 6842</strain>
    </source>
</reference>
<keyword evidence="1" id="KW-1133">Transmembrane helix</keyword>
<feature type="transmembrane region" description="Helical" evidence="1">
    <location>
        <begin position="6"/>
        <end position="24"/>
    </location>
</feature>